<dbReference type="PANTHER" id="PTHR43699:SF1">
    <property type="entry name" value="3-DEHYDROQUINATE DEHYDRATASE"/>
    <property type="match status" value="1"/>
</dbReference>
<evidence type="ECO:0000256" key="5">
    <source>
        <dbReference type="HAMAP-Rule" id="MF_00214"/>
    </source>
</evidence>
<gene>
    <name evidence="5 6" type="primary">aroD</name>
    <name evidence="6" type="ORF">OIN60_03560</name>
</gene>
<reference evidence="6 7" key="1">
    <citation type="submission" date="2022-10" db="EMBL/GenBank/DDBJ databases">
        <title>Paenibacillus description and whole genome data of maize root bacterial community.</title>
        <authorList>
            <person name="Marton D."/>
            <person name="Farkas M."/>
            <person name="Cserhati M."/>
        </authorList>
    </citation>
    <scope>NUCLEOTIDE SEQUENCE [LARGE SCALE GENOMIC DNA]</scope>
    <source>
        <strain evidence="6 7">P96</strain>
    </source>
</reference>
<comment type="similarity">
    <text evidence="5">Belongs to the type-I 3-dehydroquinase family.</text>
</comment>
<dbReference type="InterPro" id="IPR001381">
    <property type="entry name" value="DHquinase_I"/>
</dbReference>
<dbReference type="Pfam" id="PF01487">
    <property type="entry name" value="DHquinase_I"/>
    <property type="match status" value="1"/>
</dbReference>
<dbReference type="PANTHER" id="PTHR43699">
    <property type="entry name" value="3-DEHYDROQUINATE DEHYDRATASE"/>
    <property type="match status" value="1"/>
</dbReference>
<comment type="subunit">
    <text evidence="5">Homodimer.</text>
</comment>
<dbReference type="EC" id="4.2.1.10" evidence="5"/>
<keyword evidence="4 5" id="KW-0704">Schiff base</keyword>
<keyword evidence="7" id="KW-1185">Reference proteome</keyword>
<comment type="caution">
    <text evidence="5">Lacks conserved residue(s) required for the propagation of feature annotation.</text>
</comment>
<evidence type="ECO:0000313" key="7">
    <source>
        <dbReference type="Proteomes" id="UP001241848"/>
    </source>
</evidence>
<dbReference type="RefSeq" id="WP_305753500.1">
    <property type="nucleotide sequence ID" value="NZ_JAPCKK010000006.1"/>
</dbReference>
<comment type="pathway">
    <text evidence="5">Metabolic intermediate biosynthesis; chorismate biosynthesis; chorismate from D-erythrose 4-phosphate and phosphoenolpyruvate: step 3/7.</text>
</comment>
<dbReference type="EMBL" id="JAPCKK010000006">
    <property type="protein sequence ID" value="MDP4095868.1"/>
    <property type="molecule type" value="Genomic_DNA"/>
</dbReference>
<name>A0ABT9FMA0_9BACL</name>
<comment type="function">
    <text evidence="5">Involved in the third step of the chorismate pathway, which leads to the biosynthesis of aromatic amino acids. Catalyzes the cis-dehydration of 3-dehydroquinate (DHQ) and introduces the first double bond of the aromatic ring to yield 3-dehydroshikimate.</text>
</comment>
<evidence type="ECO:0000256" key="1">
    <source>
        <dbReference type="ARBA" id="ARBA00001864"/>
    </source>
</evidence>
<evidence type="ECO:0000313" key="6">
    <source>
        <dbReference type="EMBL" id="MDP4095868.1"/>
    </source>
</evidence>
<dbReference type="CDD" id="cd00502">
    <property type="entry name" value="DHQase_I"/>
    <property type="match status" value="1"/>
</dbReference>
<keyword evidence="3 5" id="KW-0456">Lyase</keyword>
<keyword evidence="2 5" id="KW-0057">Aromatic amino acid biosynthesis</keyword>
<dbReference type="HAMAP" id="MF_00214">
    <property type="entry name" value="AroD"/>
    <property type="match status" value="1"/>
</dbReference>
<protein>
    <recommendedName>
        <fullName evidence="5">3-dehydroquinate dehydratase</fullName>
        <shortName evidence="5">3-dehydroquinase</shortName>
        <ecNumber evidence="5">4.2.1.10</ecNumber>
    </recommendedName>
    <alternativeName>
        <fullName evidence="5">Type I DHQase</fullName>
    </alternativeName>
    <alternativeName>
        <fullName evidence="5">Type I dehydroquinase</fullName>
        <shortName evidence="5">DHQ1</shortName>
    </alternativeName>
</protein>
<evidence type="ECO:0000256" key="3">
    <source>
        <dbReference type="ARBA" id="ARBA00023239"/>
    </source>
</evidence>
<dbReference type="InterPro" id="IPR050146">
    <property type="entry name" value="Type-I_3-dehydroquinase"/>
</dbReference>
<dbReference type="GO" id="GO:0003855">
    <property type="term" value="F:3-dehydroquinate dehydratase activity"/>
    <property type="evidence" value="ECO:0007669"/>
    <property type="project" value="UniProtKB-EC"/>
</dbReference>
<sequence length="257" mass="28072">MYKTVQVKDIIIGEGAPKICVPITGETLPRLIAEAEQVRTLDLDLVEWRVDFYEHADDIEMVKKTLGELRAALGDMPLLFTFRTSEEGGQREIMPADYVALNQAVAATGQVDLIDVEWFNKEQHVRELAEAAQAAGVRVILSNHDFDKTPPAEEIVSRLCRAQELGGDIVKIAVMPNSMADVLILLEATNRMKEQYADRPLITMSMTGRGVVSRLAGELFGSALTFGSAGRSSAPGQVPVGELRGILSLLHSELTKG</sequence>
<feature type="binding site" evidence="5">
    <location>
        <position position="233"/>
    </location>
    <ligand>
        <name>3-dehydroquinate</name>
        <dbReference type="ChEBI" id="CHEBI:32364"/>
    </ligand>
</feature>
<dbReference type="InterPro" id="IPR013785">
    <property type="entry name" value="Aldolase_TIM"/>
</dbReference>
<feature type="binding site" evidence="5">
    <location>
        <begin position="47"/>
        <end position="49"/>
    </location>
    <ligand>
        <name>3-dehydroquinate</name>
        <dbReference type="ChEBI" id="CHEBI:32364"/>
    </ligand>
</feature>
<dbReference type="Gene3D" id="3.20.20.70">
    <property type="entry name" value="Aldolase class I"/>
    <property type="match status" value="1"/>
</dbReference>
<keyword evidence="5" id="KW-0028">Amino-acid biosynthesis</keyword>
<accession>A0ABT9FMA0</accession>
<dbReference type="SUPFAM" id="SSF51569">
    <property type="entry name" value="Aldolase"/>
    <property type="match status" value="1"/>
</dbReference>
<evidence type="ECO:0000256" key="4">
    <source>
        <dbReference type="ARBA" id="ARBA00023270"/>
    </source>
</evidence>
<feature type="binding site" evidence="5">
    <location>
        <position position="214"/>
    </location>
    <ligand>
        <name>3-dehydroquinate</name>
        <dbReference type="ChEBI" id="CHEBI:32364"/>
    </ligand>
</feature>
<feature type="binding site" evidence="5">
    <location>
        <position position="237"/>
    </location>
    <ligand>
        <name>3-dehydroquinate</name>
        <dbReference type="ChEBI" id="CHEBI:32364"/>
    </ligand>
</feature>
<comment type="catalytic activity">
    <reaction evidence="1 5">
        <text>3-dehydroquinate = 3-dehydroshikimate + H2O</text>
        <dbReference type="Rhea" id="RHEA:21096"/>
        <dbReference type="ChEBI" id="CHEBI:15377"/>
        <dbReference type="ChEBI" id="CHEBI:16630"/>
        <dbReference type="ChEBI" id="CHEBI:32364"/>
        <dbReference type="EC" id="4.2.1.10"/>
    </reaction>
</comment>
<proteinExistence type="inferred from homology"/>
<comment type="caution">
    <text evidence="6">The sequence shown here is derived from an EMBL/GenBank/DDBJ whole genome shotgun (WGS) entry which is preliminary data.</text>
</comment>
<organism evidence="6 7">
    <name type="scientific">Paenibacillus zeirhizosphaerae</name>
    <dbReference type="NCBI Taxonomy" id="2987519"/>
    <lineage>
        <taxon>Bacteria</taxon>
        <taxon>Bacillati</taxon>
        <taxon>Bacillota</taxon>
        <taxon>Bacilli</taxon>
        <taxon>Bacillales</taxon>
        <taxon>Paenibacillaceae</taxon>
        <taxon>Paenibacillus</taxon>
    </lineage>
</organism>
<feature type="binding site" evidence="5">
    <location>
        <position position="83"/>
    </location>
    <ligand>
        <name>3-dehydroquinate</name>
        <dbReference type="ChEBI" id="CHEBI:32364"/>
    </ligand>
</feature>
<feature type="active site" description="Proton donor/acceptor" evidence="5">
    <location>
        <position position="144"/>
    </location>
</feature>
<dbReference type="Proteomes" id="UP001241848">
    <property type="component" value="Unassembled WGS sequence"/>
</dbReference>
<feature type="active site" description="Schiff-base intermediate with substrate" evidence="5">
    <location>
        <position position="171"/>
    </location>
</feature>
<dbReference type="NCBIfam" id="TIGR01093">
    <property type="entry name" value="aroD"/>
    <property type="match status" value="1"/>
</dbReference>
<evidence type="ECO:0000256" key="2">
    <source>
        <dbReference type="ARBA" id="ARBA00023141"/>
    </source>
</evidence>